<evidence type="ECO:0000259" key="6">
    <source>
        <dbReference type="Pfam" id="PF00441"/>
    </source>
</evidence>
<evidence type="ECO:0000259" key="8">
    <source>
        <dbReference type="Pfam" id="PF02771"/>
    </source>
</evidence>
<organism evidence="9 10">
    <name type="scientific">Skermania pinensis</name>
    <dbReference type="NCBI Taxonomy" id="39122"/>
    <lineage>
        <taxon>Bacteria</taxon>
        <taxon>Bacillati</taxon>
        <taxon>Actinomycetota</taxon>
        <taxon>Actinomycetes</taxon>
        <taxon>Mycobacteriales</taxon>
        <taxon>Gordoniaceae</taxon>
        <taxon>Skermania</taxon>
    </lineage>
</organism>
<dbReference type="InterPro" id="IPR009075">
    <property type="entry name" value="AcylCo_DH/oxidase_C"/>
</dbReference>
<dbReference type="SUPFAM" id="SSF47203">
    <property type="entry name" value="Acyl-CoA dehydrogenase C-terminal domain-like"/>
    <property type="match status" value="1"/>
</dbReference>
<dbReference type="InterPro" id="IPR009100">
    <property type="entry name" value="AcylCoA_DH/oxidase_NM_dom_sf"/>
</dbReference>
<dbReference type="PANTHER" id="PTHR43884">
    <property type="entry name" value="ACYL-COA DEHYDROGENASE"/>
    <property type="match status" value="1"/>
</dbReference>
<evidence type="ECO:0000313" key="10">
    <source>
        <dbReference type="Proteomes" id="UP000887023"/>
    </source>
</evidence>
<protein>
    <submittedName>
        <fullName evidence="9">Acyl-CoA/acyl-ACP dehydrogenase</fullName>
    </submittedName>
</protein>
<dbReference type="InterPro" id="IPR037069">
    <property type="entry name" value="AcylCoA_DH/ox_N_sf"/>
</dbReference>
<evidence type="ECO:0000256" key="1">
    <source>
        <dbReference type="ARBA" id="ARBA00001974"/>
    </source>
</evidence>
<dbReference type="SUPFAM" id="SSF56645">
    <property type="entry name" value="Acyl-CoA dehydrogenase NM domain-like"/>
    <property type="match status" value="1"/>
</dbReference>
<evidence type="ECO:0000256" key="2">
    <source>
        <dbReference type="ARBA" id="ARBA00009347"/>
    </source>
</evidence>
<comment type="similarity">
    <text evidence="2 5">Belongs to the acyl-CoA dehydrogenase family.</text>
</comment>
<comment type="cofactor">
    <cofactor evidence="1 5">
        <name>FAD</name>
        <dbReference type="ChEBI" id="CHEBI:57692"/>
    </cofactor>
</comment>
<feature type="domain" description="Acyl-CoA dehydrogenase/oxidase C-terminal" evidence="6">
    <location>
        <begin position="232"/>
        <end position="378"/>
    </location>
</feature>
<feature type="domain" description="Acyl-CoA oxidase/dehydrogenase middle" evidence="7">
    <location>
        <begin position="123"/>
        <end position="219"/>
    </location>
</feature>
<sequence length="387" mass="43203">MTVTEERGLDLVRKSARELARRFDYEYWREKDKKAEYPWEFVKAFADAGWLGVMIPEEYGGLGLGLMEAAVMIQEVASSGAGMSGGSAIHFYVFPPAPILRYGSEEMKRKWLPKIAKGEVLMAFGVTEPEAGVDTSRIRTKAEKVDGGYVVNGQKVWITNAQNAHKILLLARTSPREESKPLDGMTLFFTDLDREKITVREIEKLGRSAIDSNELFIDNLEVRDDEVVGEVGKGFTYLIDGLNPERVVVALEGIGLGRAALEMASKYANERVVFGRPIGKNQAVAHPLADSWIRLEAAERMAMHAAELFEDHQNCGKEAAAAKYLGAEAGFEACDRAMSTFGGYAYSKEYHIERLWREVRLLRNAPFSQEMVLNYISAQALGLPRSY</sequence>
<feature type="domain" description="Acyl-CoA dehydrogenase/oxidase N-terminal" evidence="8">
    <location>
        <begin position="11"/>
        <end position="119"/>
    </location>
</feature>
<dbReference type="Pfam" id="PF02770">
    <property type="entry name" value="Acyl-CoA_dh_M"/>
    <property type="match status" value="1"/>
</dbReference>
<proteinExistence type="inferred from homology"/>
<keyword evidence="5" id="KW-0560">Oxidoreductase</keyword>
<name>A0ABX8SAC7_9ACTN</name>
<dbReference type="Gene3D" id="1.20.140.10">
    <property type="entry name" value="Butyryl-CoA Dehydrogenase, subunit A, domain 3"/>
    <property type="match status" value="1"/>
</dbReference>
<dbReference type="InterPro" id="IPR013786">
    <property type="entry name" value="AcylCoA_DH/ox_N"/>
</dbReference>
<evidence type="ECO:0000256" key="3">
    <source>
        <dbReference type="ARBA" id="ARBA00022630"/>
    </source>
</evidence>
<gene>
    <name evidence="9" type="ORF">KV203_05320</name>
</gene>
<keyword evidence="10" id="KW-1185">Reference proteome</keyword>
<evidence type="ECO:0000313" key="9">
    <source>
        <dbReference type="EMBL" id="QXQ14804.1"/>
    </source>
</evidence>
<dbReference type="Gene3D" id="2.40.110.10">
    <property type="entry name" value="Butyryl-CoA Dehydrogenase, subunit A, domain 2"/>
    <property type="match status" value="1"/>
</dbReference>
<dbReference type="EMBL" id="CP079105">
    <property type="protein sequence ID" value="QXQ14804.1"/>
    <property type="molecule type" value="Genomic_DNA"/>
</dbReference>
<dbReference type="InterPro" id="IPR046373">
    <property type="entry name" value="Acyl-CoA_Oxase/DH_mid-dom_sf"/>
</dbReference>
<evidence type="ECO:0000256" key="5">
    <source>
        <dbReference type="RuleBase" id="RU362125"/>
    </source>
</evidence>
<keyword evidence="4 5" id="KW-0274">FAD</keyword>
<keyword evidence="3 5" id="KW-0285">Flavoprotein</keyword>
<dbReference type="InterPro" id="IPR036250">
    <property type="entry name" value="AcylCo_DH-like_C"/>
</dbReference>
<evidence type="ECO:0000259" key="7">
    <source>
        <dbReference type="Pfam" id="PF02770"/>
    </source>
</evidence>
<dbReference type="CDD" id="cd00567">
    <property type="entry name" value="ACAD"/>
    <property type="match status" value="1"/>
</dbReference>
<dbReference type="Pfam" id="PF02771">
    <property type="entry name" value="Acyl-CoA_dh_N"/>
    <property type="match status" value="1"/>
</dbReference>
<dbReference type="PANTHER" id="PTHR43884:SF12">
    <property type="entry name" value="ISOVALERYL-COA DEHYDROGENASE, MITOCHONDRIAL-RELATED"/>
    <property type="match status" value="1"/>
</dbReference>
<dbReference type="Proteomes" id="UP000887023">
    <property type="component" value="Chromosome"/>
</dbReference>
<evidence type="ECO:0000256" key="4">
    <source>
        <dbReference type="ARBA" id="ARBA00022827"/>
    </source>
</evidence>
<dbReference type="PIRSF" id="PIRSF016578">
    <property type="entry name" value="HsaA"/>
    <property type="match status" value="1"/>
</dbReference>
<dbReference type="InterPro" id="IPR006091">
    <property type="entry name" value="Acyl-CoA_Oxase/DH_mid-dom"/>
</dbReference>
<dbReference type="Gene3D" id="1.10.540.10">
    <property type="entry name" value="Acyl-CoA dehydrogenase/oxidase, N-terminal domain"/>
    <property type="match status" value="1"/>
</dbReference>
<dbReference type="RefSeq" id="WP_066474446.1">
    <property type="nucleotide sequence ID" value="NZ_CBCRUZ010000014.1"/>
</dbReference>
<accession>A0ABX8SAC7</accession>
<dbReference type="Pfam" id="PF00441">
    <property type="entry name" value="Acyl-CoA_dh_1"/>
    <property type="match status" value="1"/>
</dbReference>
<reference evidence="9" key="1">
    <citation type="submission" date="2021-07" db="EMBL/GenBank/DDBJ databases">
        <title>Candidatus Kaistella beijingensis sp. nov. isolated from a municipal wastewater treatment plant is involved in sludge foaming.</title>
        <authorList>
            <person name="Song Y."/>
            <person name="Liu S.-J."/>
        </authorList>
    </citation>
    <scope>NUCLEOTIDE SEQUENCE</scope>
    <source>
        <strain evidence="9">DSM 43998</strain>
    </source>
</reference>